<comment type="caution">
    <text evidence="2">The sequence shown here is derived from an EMBL/GenBank/DDBJ whole genome shotgun (WGS) entry which is preliminary data.</text>
</comment>
<dbReference type="SUPFAM" id="SSF53448">
    <property type="entry name" value="Nucleotide-diphospho-sugar transferases"/>
    <property type="match status" value="2"/>
</dbReference>
<protein>
    <recommendedName>
        <fullName evidence="1">Glycosyltransferase 2-like domain-containing protein</fullName>
    </recommendedName>
</protein>
<dbReference type="InterPro" id="IPR001173">
    <property type="entry name" value="Glyco_trans_2-like"/>
</dbReference>
<dbReference type="InterPro" id="IPR029044">
    <property type="entry name" value="Nucleotide-diphossugar_trans"/>
</dbReference>
<proteinExistence type="predicted"/>
<sequence>MPYLVSYPVEQPLKEIHQNQWCIILCRTKTKEKKKLPYLLSIHHDDSQEWEETQYLQHYVFLPSSWRIGILYIPPKSDKISITSIQNIILDTSKISIKIIPISRLLAAGLLTTLHPAPLFKTLLGSPKHLKKRLRTALNQSYTKSKTNLSYQDWYKLYDCWEEKEKKALYQGTFYEQWPVIHSLCYNSPNKYYPETDSALDKQWPTPKSAKHAYIAILQNGEILPAHAFAIFADQAARHQYPAAFYADSDMLDQNHQRATPHFKPNIGYMTLLSGLLTQDIWLFRKDIFDAYQQEHPKSYQSAYAHRLALALFIWKQQYPIHHIPYILSHRQIAPGKQALQDMQEIVQNDLSARQWTGNVQNNHFPLKINLHSNNAPVSLVIPTTISSKTIQKSIRSILTQTDYPHFEVILVISQPSSLTHRQRCYLRPLLSYKNLRVIWLKTETFNFSQSCNFGIHHTHHKFVAIVNDDITPKNPQWLINIMGHMQDPKVGAVGAKLYYPNGQIQHAGIIMGAANLCEHAGRFQRSNRIGLTYDHDVSAVTGACMLIRRSAYTLIQGFDENYEISYNDIDFCLRLRKANYHVIQCQQAELIHYESLSLGNHYTGKRAGKERQEILSIRAQWQSIDHQDPFYNPNLSLQRGMDGKLAFPPRVTRPFATSTCLNKEFL</sequence>
<dbReference type="AlphaFoldDB" id="A0A251ZW37"/>
<dbReference type="Gene3D" id="3.90.550.10">
    <property type="entry name" value="Spore Coat Polysaccharide Biosynthesis Protein SpsA, Chain A"/>
    <property type="match status" value="2"/>
</dbReference>
<name>A0A251ZW37_9PROT</name>
<evidence type="ECO:0000259" key="1">
    <source>
        <dbReference type="Pfam" id="PF00535"/>
    </source>
</evidence>
<feature type="domain" description="Glycosyltransferase 2-like" evidence="1">
    <location>
        <begin position="379"/>
        <end position="553"/>
    </location>
</feature>
<dbReference type="RefSeq" id="WP_086631974.1">
    <property type="nucleotide sequence ID" value="NZ_JOPB01000003.1"/>
</dbReference>
<reference evidence="3" key="1">
    <citation type="submission" date="2014-06" db="EMBL/GenBank/DDBJ databases">
        <authorList>
            <person name="Winans N.J."/>
            <person name="Newell P.D."/>
            <person name="Douglas A.E."/>
        </authorList>
    </citation>
    <scope>NUCLEOTIDE SEQUENCE [LARGE SCALE GENOMIC DNA]</scope>
    <source>
        <strain evidence="3">DmL_052</strain>
    </source>
</reference>
<keyword evidence="3" id="KW-1185">Reference proteome</keyword>
<evidence type="ECO:0000313" key="3">
    <source>
        <dbReference type="Proteomes" id="UP000194946"/>
    </source>
</evidence>
<dbReference type="PANTHER" id="PTHR43179">
    <property type="entry name" value="RHAMNOSYLTRANSFERASE WBBL"/>
    <property type="match status" value="1"/>
</dbReference>
<gene>
    <name evidence="2" type="ORF">HK18_05480</name>
</gene>
<dbReference type="EMBL" id="JOPB01000003">
    <property type="protein sequence ID" value="OUI78853.1"/>
    <property type="molecule type" value="Genomic_DNA"/>
</dbReference>
<dbReference type="Proteomes" id="UP000194946">
    <property type="component" value="Unassembled WGS sequence"/>
</dbReference>
<evidence type="ECO:0000313" key="2">
    <source>
        <dbReference type="EMBL" id="OUI78853.1"/>
    </source>
</evidence>
<accession>A0A251ZW37</accession>
<dbReference type="Pfam" id="PF00535">
    <property type="entry name" value="Glycos_transf_2"/>
    <property type="match status" value="1"/>
</dbReference>
<organism evidence="2 3">
    <name type="scientific">Commensalibacter intestini</name>
    <dbReference type="NCBI Taxonomy" id="479936"/>
    <lineage>
        <taxon>Bacteria</taxon>
        <taxon>Pseudomonadati</taxon>
        <taxon>Pseudomonadota</taxon>
        <taxon>Alphaproteobacteria</taxon>
        <taxon>Acetobacterales</taxon>
        <taxon>Acetobacteraceae</taxon>
    </lineage>
</organism>
<dbReference type="PANTHER" id="PTHR43179:SF7">
    <property type="entry name" value="RHAMNOSYLTRANSFERASE WBBL"/>
    <property type="match status" value="1"/>
</dbReference>